<dbReference type="NCBIfam" id="TIGR00077">
    <property type="entry name" value="lspA"/>
    <property type="match status" value="1"/>
</dbReference>
<evidence type="ECO:0000256" key="3">
    <source>
        <dbReference type="ARBA" id="ARBA00022670"/>
    </source>
</evidence>
<evidence type="ECO:0000256" key="7">
    <source>
        <dbReference type="ARBA" id="ARBA00022989"/>
    </source>
</evidence>
<dbReference type="UniPathway" id="UPA00665"/>
<keyword evidence="8 9" id="KW-0472">Membrane</keyword>
<feature type="transmembrane region" description="Helical" evidence="9">
    <location>
        <begin position="95"/>
        <end position="112"/>
    </location>
</feature>
<evidence type="ECO:0000256" key="4">
    <source>
        <dbReference type="ARBA" id="ARBA00022692"/>
    </source>
</evidence>
<comment type="subcellular location">
    <subcellularLocation>
        <location evidence="9">Cell membrane</location>
        <topology evidence="9">Multi-pass membrane protein</topology>
    </subcellularLocation>
</comment>
<dbReference type="GO" id="GO:0005886">
    <property type="term" value="C:plasma membrane"/>
    <property type="evidence" value="ECO:0007669"/>
    <property type="project" value="UniProtKB-SubCell"/>
</dbReference>
<reference evidence="12" key="1">
    <citation type="submission" date="2015-04" db="EMBL/GenBank/DDBJ databases">
        <authorList>
            <person name="Syromyatnikov M.Y."/>
            <person name="Popov V.N."/>
        </authorList>
    </citation>
    <scope>NUCLEOTIDE SEQUENCE</scope>
    <source>
        <strain evidence="12">MO-1</strain>
    </source>
</reference>
<keyword evidence="7 9" id="KW-1133">Transmembrane helix</keyword>
<comment type="function">
    <text evidence="9 10">This protein specifically catalyzes the removal of signal peptides from prolipoproteins.</text>
</comment>
<dbReference type="PANTHER" id="PTHR33695">
    <property type="entry name" value="LIPOPROTEIN SIGNAL PEPTIDASE"/>
    <property type="match status" value="1"/>
</dbReference>
<dbReference type="Pfam" id="PF01252">
    <property type="entry name" value="Peptidase_A8"/>
    <property type="match status" value="1"/>
</dbReference>
<comment type="pathway">
    <text evidence="9">Protein modification; lipoprotein biosynthesis (signal peptide cleavage).</text>
</comment>
<dbReference type="EMBL" id="LO017727">
    <property type="protein sequence ID" value="CRH04962.1"/>
    <property type="molecule type" value="Genomic_DNA"/>
</dbReference>
<comment type="caution">
    <text evidence="9">Lacks conserved residue(s) required for the propagation of feature annotation.</text>
</comment>
<feature type="transmembrane region" description="Helical" evidence="9">
    <location>
        <begin position="132"/>
        <end position="152"/>
    </location>
</feature>
<sequence length="165" mass="18311">MTEQHPSMIRLGLIVATVSLVFDQLTKVWAESALQGRQIILVENYADFTLVHNLGAAFGMFTDLAPFWRQGLLISVAVVASVIILWMLKSSTSRYSALALGMIMGGALGNLLDRVRLGWVIDFIHLHWHDLSWPVFNIADTTITIGVGMILLEGWVVGHKEHTSE</sequence>
<gene>
    <name evidence="9 12" type="primary">lspA</name>
    <name evidence="12" type="ORF">MAGMO_0761</name>
</gene>
<comment type="similarity">
    <text evidence="1 9 11">Belongs to the peptidase A8 family.</text>
</comment>
<evidence type="ECO:0000256" key="1">
    <source>
        <dbReference type="ARBA" id="ARBA00006139"/>
    </source>
</evidence>
<evidence type="ECO:0000313" key="12">
    <source>
        <dbReference type="EMBL" id="CRH04962.1"/>
    </source>
</evidence>
<feature type="transmembrane region" description="Helical" evidence="9">
    <location>
        <begin position="67"/>
        <end position="88"/>
    </location>
</feature>
<dbReference type="InterPro" id="IPR001872">
    <property type="entry name" value="Peptidase_A8"/>
</dbReference>
<proteinExistence type="inferred from homology"/>
<keyword evidence="4 9" id="KW-0812">Transmembrane</keyword>
<protein>
    <recommendedName>
        <fullName evidence="9">Lipoprotein signal peptidase</fullName>
        <ecNumber evidence="9">3.4.23.36</ecNumber>
    </recommendedName>
    <alternativeName>
        <fullName evidence="9">Prolipoprotein signal peptidase</fullName>
    </alternativeName>
    <alternativeName>
        <fullName evidence="9">Signal peptidase II</fullName>
        <shortName evidence="9">SPase II</shortName>
    </alternativeName>
</protein>
<evidence type="ECO:0000256" key="5">
    <source>
        <dbReference type="ARBA" id="ARBA00022750"/>
    </source>
</evidence>
<comment type="catalytic activity">
    <reaction evidence="9 10">
        <text>Release of signal peptides from bacterial membrane prolipoproteins. Hydrolyzes -Xaa-Yaa-Zaa-|-(S,diacylglyceryl)Cys-, in which Xaa is hydrophobic (preferably Leu), and Yaa (Ala or Ser) and Zaa (Gly or Ala) have small, neutral side chains.</text>
        <dbReference type="EC" id="3.4.23.36"/>
    </reaction>
</comment>
<keyword evidence="6 9" id="KW-0378">Hydrolase</keyword>
<evidence type="ECO:0000256" key="10">
    <source>
        <dbReference type="RuleBase" id="RU000594"/>
    </source>
</evidence>
<dbReference type="AlphaFoldDB" id="A0A1S7LDG9"/>
<feature type="active site" evidence="9">
    <location>
        <position position="140"/>
    </location>
</feature>
<dbReference type="HAMAP" id="MF_00161">
    <property type="entry name" value="LspA"/>
    <property type="match status" value="1"/>
</dbReference>
<evidence type="ECO:0000256" key="11">
    <source>
        <dbReference type="RuleBase" id="RU004181"/>
    </source>
</evidence>
<keyword evidence="5 9" id="KW-0064">Aspartyl protease</keyword>
<accession>A0A1S7LDG9</accession>
<evidence type="ECO:0000256" key="6">
    <source>
        <dbReference type="ARBA" id="ARBA00022801"/>
    </source>
</evidence>
<keyword evidence="3 9" id="KW-0645">Protease</keyword>
<keyword evidence="12" id="KW-0449">Lipoprotein</keyword>
<dbReference type="GO" id="GO:0004190">
    <property type="term" value="F:aspartic-type endopeptidase activity"/>
    <property type="evidence" value="ECO:0007669"/>
    <property type="project" value="UniProtKB-UniRule"/>
</dbReference>
<dbReference type="PRINTS" id="PR00781">
    <property type="entry name" value="LIPOSIGPTASE"/>
</dbReference>
<dbReference type="GO" id="GO:0006508">
    <property type="term" value="P:proteolysis"/>
    <property type="evidence" value="ECO:0007669"/>
    <property type="project" value="UniProtKB-KW"/>
</dbReference>
<name>A0A1S7LDG9_MAGMO</name>
<dbReference type="EC" id="3.4.23.36" evidence="9"/>
<dbReference type="PANTHER" id="PTHR33695:SF1">
    <property type="entry name" value="LIPOPROTEIN SIGNAL PEPTIDASE"/>
    <property type="match status" value="1"/>
</dbReference>
<evidence type="ECO:0000256" key="8">
    <source>
        <dbReference type="ARBA" id="ARBA00023136"/>
    </source>
</evidence>
<evidence type="ECO:0000256" key="2">
    <source>
        <dbReference type="ARBA" id="ARBA00022475"/>
    </source>
</evidence>
<evidence type="ECO:0000256" key="9">
    <source>
        <dbReference type="HAMAP-Rule" id="MF_00161"/>
    </source>
</evidence>
<dbReference type="PROSITE" id="PS00855">
    <property type="entry name" value="SPASE_II"/>
    <property type="match status" value="1"/>
</dbReference>
<keyword evidence="2 9" id="KW-1003">Cell membrane</keyword>
<organism evidence="12">
    <name type="scientific">Magnetococcus massalia (strain MO-1)</name>
    <dbReference type="NCBI Taxonomy" id="451514"/>
    <lineage>
        <taxon>Bacteria</taxon>
        <taxon>Pseudomonadati</taxon>
        <taxon>Pseudomonadota</taxon>
        <taxon>Magnetococcia</taxon>
        <taxon>Magnetococcales</taxon>
        <taxon>Magnetococcaceae</taxon>
        <taxon>Magnetococcus</taxon>
    </lineage>
</organism>
<feature type="active site" evidence="9">
    <location>
        <position position="122"/>
    </location>
</feature>